<evidence type="ECO:0000313" key="2">
    <source>
        <dbReference type="Proteomes" id="UP001164746"/>
    </source>
</evidence>
<sequence>GVGRKLMLEDETGQKSLPAKIAGIAGDKLTIALEPEAASVFCRHLPLDTTASAITSLASFKAGTKYLVLDAGGPGVMGTFKENHMDDYIDLLRDFEIKKRDISTKKSGGKVILRMPVALVKTVKEVTGKTMKETIVGSVYGERIKHHGDKIQVDAEIVIELFDEPVTSILNHVSTLLNRSAVRGCNKIVMVGGFSESPILQERVQKRFSGMSVIVPNEAGLAVLKGAVIFGHSPTTIAERVCKLTYGYSTTHLYSETCSHPTGRRETDKNGDMRCYDIFKIRARAGEKVKLSQEGPESAATPVSASQKAVGFEIYASRNPNPSHTTEKGCSKIGKLRIPIDDTLLGKAREFGVRFIFGGTEIEVKVEDKADKRVFRKRVDFLG</sequence>
<protein>
    <submittedName>
        <fullName evidence="1">HS12A-like protein</fullName>
    </submittedName>
</protein>
<name>A0ABY7FV48_MYAAR</name>
<dbReference type="EMBL" id="CP111025">
    <property type="protein sequence ID" value="WAR25154.1"/>
    <property type="molecule type" value="Genomic_DNA"/>
</dbReference>
<reference evidence="1" key="1">
    <citation type="submission" date="2022-11" db="EMBL/GenBank/DDBJ databases">
        <title>Centuries of genome instability and evolution in soft-shell clam transmissible cancer (bioRxiv).</title>
        <authorList>
            <person name="Hart S.F.M."/>
            <person name="Yonemitsu M.A."/>
            <person name="Giersch R.M."/>
            <person name="Beal B.F."/>
            <person name="Arriagada G."/>
            <person name="Davis B.W."/>
            <person name="Ostrander E.A."/>
            <person name="Goff S.P."/>
            <person name="Metzger M.J."/>
        </authorList>
    </citation>
    <scope>NUCLEOTIDE SEQUENCE</scope>
    <source>
        <strain evidence="1">MELC-2E11</strain>
        <tissue evidence="1">Siphon/mantle</tissue>
    </source>
</reference>
<dbReference type="PANTHER" id="PTHR14187:SF5">
    <property type="entry name" value="HEAT SHOCK 70 KDA PROTEIN 12A"/>
    <property type="match status" value="1"/>
</dbReference>
<feature type="non-terminal residue" evidence="1">
    <location>
        <position position="383"/>
    </location>
</feature>
<gene>
    <name evidence="1" type="ORF">MAR_010858</name>
</gene>
<dbReference type="SUPFAM" id="SSF53067">
    <property type="entry name" value="Actin-like ATPase domain"/>
    <property type="match status" value="1"/>
</dbReference>
<keyword evidence="2" id="KW-1185">Reference proteome</keyword>
<organism evidence="1 2">
    <name type="scientific">Mya arenaria</name>
    <name type="common">Soft-shell clam</name>
    <dbReference type="NCBI Taxonomy" id="6604"/>
    <lineage>
        <taxon>Eukaryota</taxon>
        <taxon>Metazoa</taxon>
        <taxon>Spiralia</taxon>
        <taxon>Lophotrochozoa</taxon>
        <taxon>Mollusca</taxon>
        <taxon>Bivalvia</taxon>
        <taxon>Autobranchia</taxon>
        <taxon>Heteroconchia</taxon>
        <taxon>Euheterodonta</taxon>
        <taxon>Imparidentia</taxon>
        <taxon>Neoheterodontei</taxon>
        <taxon>Myida</taxon>
        <taxon>Myoidea</taxon>
        <taxon>Myidae</taxon>
        <taxon>Mya</taxon>
    </lineage>
</organism>
<dbReference type="Gene3D" id="3.30.420.40">
    <property type="match status" value="2"/>
</dbReference>
<accession>A0ABY7FV48</accession>
<dbReference type="PANTHER" id="PTHR14187">
    <property type="entry name" value="ALPHA KINASE/ELONGATION FACTOR 2 KINASE"/>
    <property type="match status" value="1"/>
</dbReference>
<proteinExistence type="predicted"/>
<dbReference type="InterPro" id="IPR043129">
    <property type="entry name" value="ATPase_NBD"/>
</dbReference>
<dbReference type="Proteomes" id="UP001164746">
    <property type="component" value="Chromosome 14"/>
</dbReference>
<evidence type="ECO:0000313" key="1">
    <source>
        <dbReference type="EMBL" id="WAR25154.1"/>
    </source>
</evidence>
<dbReference type="Gene3D" id="3.90.640.10">
    <property type="entry name" value="Actin, Chain A, domain 4"/>
    <property type="match status" value="1"/>
</dbReference>